<dbReference type="InterPro" id="IPR056884">
    <property type="entry name" value="NPHP3-like_N"/>
</dbReference>
<dbReference type="Proteomes" id="UP000277212">
    <property type="component" value="Unassembled WGS sequence"/>
</dbReference>
<dbReference type="Gene3D" id="1.25.40.20">
    <property type="entry name" value="Ankyrin repeat-containing domain"/>
    <property type="match status" value="6"/>
</dbReference>
<dbReference type="InterPro" id="IPR027417">
    <property type="entry name" value="P-loop_NTPase"/>
</dbReference>
<evidence type="ECO:0000313" key="5">
    <source>
        <dbReference type="EMBL" id="RMJ14406.1"/>
    </source>
</evidence>
<dbReference type="Gene3D" id="3.40.50.300">
    <property type="entry name" value="P-loop containing nucleotide triphosphate hydrolases"/>
    <property type="match status" value="1"/>
</dbReference>
<feature type="repeat" description="ANK" evidence="3">
    <location>
        <begin position="2158"/>
        <end position="2190"/>
    </location>
</feature>
<comment type="caution">
    <text evidence="5">The sequence shown here is derived from an EMBL/GenBank/DDBJ whole genome shotgun (WGS) entry which is preliminary data.</text>
</comment>
<feature type="repeat" description="ANK" evidence="3">
    <location>
        <begin position="905"/>
        <end position="937"/>
    </location>
</feature>
<dbReference type="PROSITE" id="PS50297">
    <property type="entry name" value="ANK_REP_REGION"/>
    <property type="match status" value="4"/>
</dbReference>
<evidence type="ECO:0000256" key="2">
    <source>
        <dbReference type="ARBA" id="ARBA00023043"/>
    </source>
</evidence>
<dbReference type="PRINTS" id="PR01415">
    <property type="entry name" value="ANKYRIN"/>
</dbReference>
<feature type="repeat" description="ANK" evidence="3">
    <location>
        <begin position="938"/>
        <end position="970"/>
    </location>
</feature>
<dbReference type="OrthoDB" id="7464126at2759"/>
<dbReference type="PROSITE" id="PS50088">
    <property type="entry name" value="ANK_REPEAT"/>
    <property type="match status" value="8"/>
</dbReference>
<dbReference type="STRING" id="2010991.A0A3M2SA50"/>
<dbReference type="PANTHER" id="PTHR24198">
    <property type="entry name" value="ANKYRIN REPEAT AND PROTEIN KINASE DOMAIN-CONTAINING PROTEIN"/>
    <property type="match status" value="1"/>
</dbReference>
<reference evidence="5 6" key="1">
    <citation type="submission" date="2017-06" db="EMBL/GenBank/DDBJ databases">
        <title>Comparative genomic analysis of Ambrosia Fusariam Clade fungi.</title>
        <authorList>
            <person name="Stajich J.E."/>
            <person name="Carrillo J."/>
            <person name="Kijimoto T."/>
            <person name="Eskalen A."/>
            <person name="O'Donnell K."/>
            <person name="Kasson M."/>
        </authorList>
    </citation>
    <scope>NUCLEOTIDE SEQUENCE [LARGE SCALE GENOMIC DNA]</scope>
    <source>
        <strain evidence="5">UCR3666</strain>
    </source>
</reference>
<accession>A0A3M2SA50</accession>
<keyword evidence="2 3" id="KW-0040">ANK repeat</keyword>
<keyword evidence="6" id="KW-1185">Reference proteome</keyword>
<dbReference type="EMBL" id="NKUJ01000086">
    <property type="protein sequence ID" value="RMJ14406.1"/>
    <property type="molecule type" value="Genomic_DNA"/>
</dbReference>
<evidence type="ECO:0000259" key="4">
    <source>
        <dbReference type="Pfam" id="PF24883"/>
    </source>
</evidence>
<organism evidence="5 6">
    <name type="scientific">Fusarium kuroshium</name>
    <dbReference type="NCBI Taxonomy" id="2010991"/>
    <lineage>
        <taxon>Eukaryota</taxon>
        <taxon>Fungi</taxon>
        <taxon>Dikarya</taxon>
        <taxon>Ascomycota</taxon>
        <taxon>Pezizomycotina</taxon>
        <taxon>Sordariomycetes</taxon>
        <taxon>Hypocreomycetidae</taxon>
        <taxon>Hypocreales</taxon>
        <taxon>Nectriaceae</taxon>
        <taxon>Fusarium</taxon>
        <taxon>Fusarium solani species complex</taxon>
    </lineage>
</organism>
<protein>
    <recommendedName>
        <fullName evidence="4">Nephrocystin 3-like N-terminal domain-containing protein</fullName>
    </recommendedName>
</protein>
<dbReference type="PANTHER" id="PTHR24198:SF165">
    <property type="entry name" value="ANKYRIN REPEAT-CONTAINING PROTEIN-RELATED"/>
    <property type="match status" value="1"/>
</dbReference>
<feature type="repeat" description="ANK" evidence="3">
    <location>
        <begin position="1978"/>
        <end position="2010"/>
    </location>
</feature>
<evidence type="ECO:0000256" key="1">
    <source>
        <dbReference type="ARBA" id="ARBA00022737"/>
    </source>
</evidence>
<keyword evidence="1" id="KW-0677">Repeat</keyword>
<dbReference type="Pfam" id="PF12796">
    <property type="entry name" value="Ank_2"/>
    <property type="match status" value="5"/>
</dbReference>
<dbReference type="SMART" id="SM00248">
    <property type="entry name" value="ANK"/>
    <property type="match status" value="24"/>
</dbReference>
<dbReference type="SUPFAM" id="SSF48403">
    <property type="entry name" value="Ankyrin repeat"/>
    <property type="match status" value="4"/>
</dbReference>
<feature type="repeat" description="ANK" evidence="3">
    <location>
        <begin position="1903"/>
        <end position="1935"/>
    </location>
</feature>
<feature type="repeat" description="ANK" evidence="3">
    <location>
        <begin position="1802"/>
        <end position="1834"/>
    </location>
</feature>
<name>A0A3M2SA50_9HYPO</name>
<evidence type="ECO:0000256" key="3">
    <source>
        <dbReference type="PROSITE-ProRule" id="PRU00023"/>
    </source>
</evidence>
<dbReference type="SUPFAM" id="SSF52540">
    <property type="entry name" value="P-loop containing nucleoside triphosphate hydrolases"/>
    <property type="match status" value="1"/>
</dbReference>
<gene>
    <name evidence="5" type="ORF">CDV36_005924</name>
</gene>
<dbReference type="InterPro" id="IPR036770">
    <property type="entry name" value="Ankyrin_rpt-contain_sf"/>
</dbReference>
<feature type="repeat" description="ANK" evidence="3">
    <location>
        <begin position="1135"/>
        <end position="1167"/>
    </location>
</feature>
<dbReference type="Pfam" id="PF24883">
    <property type="entry name" value="NPHP3_N"/>
    <property type="match status" value="1"/>
</dbReference>
<dbReference type="InterPro" id="IPR002110">
    <property type="entry name" value="Ankyrin_rpt"/>
</dbReference>
<proteinExistence type="predicted"/>
<feature type="domain" description="Nephrocystin 3-like N-terminal" evidence="4">
    <location>
        <begin position="385"/>
        <end position="561"/>
    </location>
</feature>
<feature type="repeat" description="ANK" evidence="3">
    <location>
        <begin position="1774"/>
        <end position="1801"/>
    </location>
</feature>
<evidence type="ECO:0000313" key="6">
    <source>
        <dbReference type="Proteomes" id="UP000277212"/>
    </source>
</evidence>
<sequence>MEPDNSISSSISKGKYDLNSALDTLFASILSHLAETDVFGHSDSPSIFIVYAHDNEQEGAANAWCVALLIEWLKAIRSRTVSDKAPLPLWSPRAGGSESTRNILSNQLCLLPCTETPGDTGIIDRVNKVVVFGSEVLKRYYENEFTPSYIDAIVAAYQDPQDGASGSVELTRRIRNVVEANCSHFAFHHVLTELGFLKLRSIYTKDSHGVIPVALDQDLMSWLPFRDNCDLVIKAKSLNMPDLHQLFFKILEQIYVEEHVLIKQCKECYSQASGRFRREPWLSESRRQQIIDQEIGKTQTVLRGLESAAFRNQRRDIQQLDSNQLHHNTNKNFRDIHASFKHLLEESASIKTHIDGEKLENMLEWLSGCPFRLHHQSVSRNLMPGSGQWLVNHPTYQHWVQSDSSSMVLLRGVRGCGKSSLFSVVVDQLLLDSQNHQEGPAVAFYYCSSSPSEPDRASPDAILRSILRQLAVDQEKKTVDPIIWSEYQKVADAFTSRSKLGRLGTYGCIELLLKLATQRATYLALDAIDELQEADRFELIQAFQRIIDESTGLVKVLLTSRNDAQIDGLLQSASTIRVSPAENQGDVEAFVAAQLERIVRSRRLLNGSPSKHLMKRLRETLTTGAQEMFLWVQLQIEVLCRKKTEHDIFTALEAGLSENLDKIYANTYQSFLKLDRTARSVVQSVISWILYAKNSLTIEALRRALKLSPELSQQSSDLELPDLFDVCHNLVVLDPAMNILRLCHPSARDFMQRQTMFSEISGNRLLAETCLEQCSRGPDHVSQNFSGTGPISDLALYAGLYWPHHLKLAQLSFLTTDEAFQAMDQFVFDQETADLNIAFVWWLEWMTQALEKLPPYHSLRKTHECLTSPEGPSPLFSACVFGLDSLLDMTLSNMSGINLEQLSETGHTPLYLASTFGHASVVSTLIDHGADADVTCGSYGNPLHAACFRGHLGVVKTLLGHGVSPRTASKVFKNALHAACEGSRADIANLLIKNHGVIQDGQDYDDALQRTTEAGFRDAIEYLMGHHVAREFGRDAGVRDHDQNLILATIKKGQTGILQYLLSKPGMAEKLPEDAMAIAAVHGHIEMLDLLNERGVNVEAEGEFGSALRSACLQGHIGSVHKLLQMGANPRRSGRRGDSLQAAASKGYVEIIKLLISNGAMVDQPGKPCGTCIQAAAYYGHGAAVELLIQEGAEIYSEGKFKDALDAAVQGGHQDIASFLQENYAPSTKRAFTAIARGDYTEPGPTNGLGNQDRSSSLRPQYFEEEQGIDNEEAEGEVDWAFSGDEETKFGLVFAASIEDLSTIRQELQADEVAEEDVSEALMLAVGKGDLQVTELLLEEALRHTTSPGLLKQIALCEAAKHKHPDCFQLLADSLERTVNMTTWASALKAAAMTGDESIAAEVLDLRTIGLPPGLSYHDSIPTDEPYRLARANFPWDHDSNSPPSTTSACREAIEVAVDSGQHQIASLVWDWVLMRGPEMLEARFHDWEALTAASARLADFAVFEACFALLGKCIDYAERSEESPHDLLLDSGIDTVALILSSQDNNIRLNADQVTEGVEAAAASGHGRLCLDLIHTLFLWGDEARENEAVIQALLTASRAGKSAVIRYLLDHTEIHCQDDFTTYMTHALVMASLEQRQISIVRLVLDHVTDVVQDLLENGAADDFTFNELGGLILRATERRTRASIPIILQLLHRGALLPPTDQGSVPLPILGAIGDAIQLLSGPEGGSSEQFFNSDEPARELMNNGMRELIQIMFRRLPRQTASINVFGELLHMAAIAGDLSTVRLLIKQHVDVNYINMPNLTPLGSAAEFGHVQVIKALLKAGAKVHPKPKRMVFADWDTQEPAVRAITGGHASALKALLDGGVNPNLTSRHDSLLVLAAQRKSTEFMTLLLKYGADLQKEPLALITATQTGNRDMVKVMLDAGADVNAMGIYGEPLPEKHLCSPLYVACEEGHLQVALELLGRGADASLDVGNRDGLPLVVAARHGHLDIVEALLERGASPTRRSKGIEAAPIKFPSRLAKRDVMGDSPGPPPVRWKYQDTIMDKPDYMCFLAEGKVYPNAIESACTGQKGAQVSLQILNTLLQTIRSDEELQVACWQATQIVTDNRNSTLLEGLLPYIAPAPVGLDYACRCGSVEVVQSMLEQGVNVNATLSEDQVALQLAIDYGHLDLVQFLATSGANLKGLQDQGLPLNFYCLVASVIESYAFITPKEQKSITKLELAVESLLQIAQYYLPSTQQDQEFLDRSLILACHVGSVEMAWILFKIGAKLDSVTDLSRHIPDYYPSPALAAIECNQPHILKCLLQWDSDPTPGVTMFHPLELALEACLGKTSPVLLQTFLEYAGSLNLSDHILLLAMEKETWYRPCGESDPEIILEFCPSLTPSEEVLVTLSAMQLQGPWQISNFQSSVTSTLCHSLAAQNHLKRYHLQRTGLTVV</sequence>